<dbReference type="PANTHER" id="PTHR42695">
    <property type="entry name" value="GLUTAMINE AMIDOTRANSFERASE YLR126C-RELATED"/>
    <property type="match status" value="1"/>
</dbReference>
<dbReference type="AlphaFoldDB" id="A0A4S4MEH3"/>
<sequence length="210" mass="23450">MERTTYLKSLPDDCKFQHSIREHIEYRLDSYDVKEKLEYPKPENLDNYDAIILTGSAASAYENLQWINLLVAYIASVAEEKPHIKLIGAFAFYSENIQQMHRDHIPEVPKSCHLLASTSITPNQGFIRLNSSAPPPNASSPVDLKDIQIFTVQGHPEFTKPIVSTIVDARSATGVIDQATAELARSRADWPNDGVDKLGKVIWGIMSAKA</sequence>
<dbReference type="SUPFAM" id="SSF52317">
    <property type="entry name" value="Class I glutamine amidotransferase-like"/>
    <property type="match status" value="1"/>
</dbReference>
<dbReference type="Gene3D" id="3.40.50.880">
    <property type="match status" value="2"/>
</dbReference>
<accession>A0A4S4MEH3</accession>
<dbReference type="InterPro" id="IPR044992">
    <property type="entry name" value="ChyE-like"/>
</dbReference>
<dbReference type="GO" id="GO:0005829">
    <property type="term" value="C:cytosol"/>
    <property type="evidence" value="ECO:0007669"/>
    <property type="project" value="TreeGrafter"/>
</dbReference>
<reference evidence="1 2" key="1">
    <citation type="submission" date="2019-02" db="EMBL/GenBank/DDBJ databases">
        <title>Genome sequencing of the rare red list fungi Antrodiella citrinella (Flaviporus citrinellus).</title>
        <authorList>
            <person name="Buettner E."/>
            <person name="Kellner H."/>
        </authorList>
    </citation>
    <scope>NUCLEOTIDE SEQUENCE [LARGE SCALE GENOMIC DNA]</scope>
    <source>
        <strain evidence="1 2">DSM 108506</strain>
    </source>
</reference>
<dbReference type="Proteomes" id="UP000308730">
    <property type="component" value="Unassembled WGS sequence"/>
</dbReference>
<name>A0A4S4MEH3_9APHY</name>
<proteinExistence type="predicted"/>
<evidence type="ECO:0000313" key="2">
    <source>
        <dbReference type="Proteomes" id="UP000308730"/>
    </source>
</evidence>
<protein>
    <recommendedName>
        <fullName evidence="3">Glutamine amidotransferase domain-containing protein</fullName>
    </recommendedName>
</protein>
<gene>
    <name evidence="1" type="ORF">EUX98_g8117</name>
</gene>
<dbReference type="EMBL" id="SGPM01000401">
    <property type="protein sequence ID" value="THH23061.1"/>
    <property type="molecule type" value="Genomic_DNA"/>
</dbReference>
<organism evidence="1 2">
    <name type="scientific">Antrodiella citrinella</name>
    <dbReference type="NCBI Taxonomy" id="2447956"/>
    <lineage>
        <taxon>Eukaryota</taxon>
        <taxon>Fungi</taxon>
        <taxon>Dikarya</taxon>
        <taxon>Basidiomycota</taxon>
        <taxon>Agaricomycotina</taxon>
        <taxon>Agaricomycetes</taxon>
        <taxon>Polyporales</taxon>
        <taxon>Steccherinaceae</taxon>
        <taxon>Antrodiella</taxon>
    </lineage>
</organism>
<dbReference type="OrthoDB" id="92161at2759"/>
<comment type="caution">
    <text evidence="1">The sequence shown here is derived from an EMBL/GenBank/DDBJ whole genome shotgun (WGS) entry which is preliminary data.</text>
</comment>
<dbReference type="PANTHER" id="PTHR42695:SF5">
    <property type="entry name" value="GLUTAMINE AMIDOTRANSFERASE YLR126C-RELATED"/>
    <property type="match status" value="1"/>
</dbReference>
<evidence type="ECO:0000313" key="1">
    <source>
        <dbReference type="EMBL" id="THH23061.1"/>
    </source>
</evidence>
<evidence type="ECO:0008006" key="3">
    <source>
        <dbReference type="Google" id="ProtNLM"/>
    </source>
</evidence>
<keyword evidence="2" id="KW-1185">Reference proteome</keyword>
<dbReference type="GO" id="GO:0005634">
    <property type="term" value="C:nucleus"/>
    <property type="evidence" value="ECO:0007669"/>
    <property type="project" value="TreeGrafter"/>
</dbReference>
<dbReference type="InterPro" id="IPR029062">
    <property type="entry name" value="Class_I_gatase-like"/>
</dbReference>